<comment type="caution">
    <text evidence="5">The sequence shown here is derived from an EMBL/GenBank/DDBJ whole genome shotgun (WGS) entry which is preliminary data.</text>
</comment>
<reference evidence="5 6" key="1">
    <citation type="journal article" date="2019" name="Sci. Rep.">
        <title>A high-quality genome of Eragrostis curvula grass provides insights into Poaceae evolution and supports new strategies to enhance forage quality.</title>
        <authorList>
            <person name="Carballo J."/>
            <person name="Santos B.A.C.M."/>
            <person name="Zappacosta D."/>
            <person name="Garbus I."/>
            <person name="Selva J.P."/>
            <person name="Gallo C.A."/>
            <person name="Diaz A."/>
            <person name="Albertini E."/>
            <person name="Caccamo M."/>
            <person name="Echenique V."/>
        </authorList>
    </citation>
    <scope>NUCLEOTIDE SEQUENCE [LARGE SCALE GENOMIC DNA]</scope>
    <source>
        <strain evidence="6">cv. Victoria</strain>
        <tissue evidence="5">Leaf</tissue>
    </source>
</reference>
<gene>
    <name evidence="5" type="ORF">EJB05_25755</name>
</gene>
<dbReference type="InterPro" id="IPR001245">
    <property type="entry name" value="Ser-Thr/Tyr_kinase_cat_dom"/>
</dbReference>
<dbReference type="Proteomes" id="UP000324897">
    <property type="component" value="Chromosome 2"/>
</dbReference>
<dbReference type="SUPFAM" id="SSF56112">
    <property type="entry name" value="Protein kinase-like (PK-like)"/>
    <property type="match status" value="1"/>
</dbReference>
<organism evidence="5 6">
    <name type="scientific">Eragrostis curvula</name>
    <name type="common">weeping love grass</name>
    <dbReference type="NCBI Taxonomy" id="38414"/>
    <lineage>
        <taxon>Eukaryota</taxon>
        <taxon>Viridiplantae</taxon>
        <taxon>Streptophyta</taxon>
        <taxon>Embryophyta</taxon>
        <taxon>Tracheophyta</taxon>
        <taxon>Spermatophyta</taxon>
        <taxon>Magnoliopsida</taxon>
        <taxon>Liliopsida</taxon>
        <taxon>Poales</taxon>
        <taxon>Poaceae</taxon>
        <taxon>PACMAD clade</taxon>
        <taxon>Chloridoideae</taxon>
        <taxon>Eragrostideae</taxon>
        <taxon>Eragrostidinae</taxon>
        <taxon>Eragrostis</taxon>
    </lineage>
</organism>
<dbReference type="InterPro" id="IPR011009">
    <property type="entry name" value="Kinase-like_dom_sf"/>
</dbReference>
<dbReference type="PANTHER" id="PTHR27005">
    <property type="entry name" value="WALL-ASSOCIATED RECEPTOR KINASE-LIKE 21"/>
    <property type="match status" value="1"/>
</dbReference>
<dbReference type="EMBL" id="RWGY01000013">
    <property type="protein sequence ID" value="TVU23392.1"/>
    <property type="molecule type" value="Genomic_DNA"/>
</dbReference>
<keyword evidence="1 3" id="KW-0547">Nucleotide-binding</keyword>
<evidence type="ECO:0000256" key="3">
    <source>
        <dbReference type="PROSITE-ProRule" id="PRU10141"/>
    </source>
</evidence>
<accession>A0A5J9UI77</accession>
<dbReference type="Gramene" id="TVU23392">
    <property type="protein sequence ID" value="TVU23392"/>
    <property type="gene ID" value="EJB05_25755"/>
</dbReference>
<sequence>MFAATFVASVLLVILLWIVHKEHKRRLRRGFFDKNGGKILKGVDINIFTQEQLDKITNHYSTLIGRGAFGMVFMGTTEDNQKVAVKRPILEREKARHRQEGEFVDEITFQFQIRHDNLVRLVGCCLETDIPMLVFEYIPKGSLHDVLHGCAGKPPCALSLVKRLDIAIGSAEALAYMHSQAGHHNRVHGDVKSGNILLDNDLKPKVSDFGSSKLVSTASRYAEWCVSGDLNYIDPVYMSTTEKSDIYSFGVVLLELVTRKKAKYDGSNSLPMNFVKLCKKDGNGRKMYDRHILCDRDAQSHHPMESLDTIGALAI</sequence>
<feature type="binding site" evidence="3">
    <location>
        <position position="86"/>
    </location>
    <ligand>
        <name>ATP</name>
        <dbReference type="ChEBI" id="CHEBI:30616"/>
    </ligand>
</feature>
<dbReference type="PROSITE" id="PS00107">
    <property type="entry name" value="PROTEIN_KINASE_ATP"/>
    <property type="match status" value="1"/>
</dbReference>
<dbReference type="GO" id="GO:0004674">
    <property type="term" value="F:protein serine/threonine kinase activity"/>
    <property type="evidence" value="ECO:0007669"/>
    <property type="project" value="TreeGrafter"/>
</dbReference>
<dbReference type="InterPro" id="IPR045274">
    <property type="entry name" value="WAK-like"/>
</dbReference>
<evidence type="ECO:0000313" key="5">
    <source>
        <dbReference type="EMBL" id="TVU23392.1"/>
    </source>
</evidence>
<dbReference type="GO" id="GO:0007166">
    <property type="term" value="P:cell surface receptor signaling pathway"/>
    <property type="evidence" value="ECO:0007669"/>
    <property type="project" value="InterPro"/>
</dbReference>
<dbReference type="InterPro" id="IPR017441">
    <property type="entry name" value="Protein_kinase_ATP_BS"/>
</dbReference>
<evidence type="ECO:0000256" key="2">
    <source>
        <dbReference type="ARBA" id="ARBA00022840"/>
    </source>
</evidence>
<keyword evidence="6" id="KW-1185">Reference proteome</keyword>
<evidence type="ECO:0000313" key="6">
    <source>
        <dbReference type="Proteomes" id="UP000324897"/>
    </source>
</evidence>
<dbReference type="FunFam" id="3.30.200.20:FF:000337">
    <property type="entry name" value="Wall-associated receptor kinase 3"/>
    <property type="match status" value="1"/>
</dbReference>
<dbReference type="OrthoDB" id="684810at2759"/>
<dbReference type="Pfam" id="PF07714">
    <property type="entry name" value="PK_Tyr_Ser-Thr"/>
    <property type="match status" value="1"/>
</dbReference>
<dbReference type="Gene3D" id="1.10.510.10">
    <property type="entry name" value="Transferase(Phosphotransferase) domain 1"/>
    <property type="match status" value="1"/>
</dbReference>
<dbReference type="AlphaFoldDB" id="A0A5J9UI77"/>
<dbReference type="GO" id="GO:0005886">
    <property type="term" value="C:plasma membrane"/>
    <property type="evidence" value="ECO:0007669"/>
    <property type="project" value="TreeGrafter"/>
</dbReference>
<keyword evidence="2 3" id="KW-0067">ATP-binding</keyword>
<name>A0A5J9UI77_9POAL</name>
<dbReference type="PROSITE" id="PS50011">
    <property type="entry name" value="PROTEIN_KINASE_DOM"/>
    <property type="match status" value="1"/>
</dbReference>
<protein>
    <recommendedName>
        <fullName evidence="4">Protein kinase domain-containing protein</fullName>
    </recommendedName>
</protein>
<dbReference type="Gene3D" id="3.30.200.20">
    <property type="entry name" value="Phosphorylase Kinase, domain 1"/>
    <property type="match status" value="1"/>
</dbReference>
<proteinExistence type="predicted"/>
<feature type="non-terminal residue" evidence="5">
    <location>
        <position position="1"/>
    </location>
</feature>
<dbReference type="SMART" id="SM00220">
    <property type="entry name" value="S_TKc"/>
    <property type="match status" value="1"/>
</dbReference>
<evidence type="ECO:0000256" key="1">
    <source>
        <dbReference type="ARBA" id="ARBA00022741"/>
    </source>
</evidence>
<dbReference type="PANTHER" id="PTHR27005:SF162">
    <property type="entry name" value="OS11G0691500 PROTEIN"/>
    <property type="match status" value="1"/>
</dbReference>
<dbReference type="InterPro" id="IPR000719">
    <property type="entry name" value="Prot_kinase_dom"/>
</dbReference>
<evidence type="ECO:0000259" key="4">
    <source>
        <dbReference type="PROSITE" id="PS50011"/>
    </source>
</evidence>
<dbReference type="GO" id="GO:0005524">
    <property type="term" value="F:ATP binding"/>
    <property type="evidence" value="ECO:0007669"/>
    <property type="project" value="UniProtKB-UniRule"/>
</dbReference>
<feature type="domain" description="Protein kinase" evidence="4">
    <location>
        <begin position="58"/>
        <end position="315"/>
    </location>
</feature>